<dbReference type="RefSeq" id="WP_163288704.1">
    <property type="nucleotide sequence ID" value="NZ_JAAGWY010000001.1"/>
</dbReference>
<keyword evidence="7" id="KW-1185">Reference proteome</keyword>
<dbReference type="Gene3D" id="2.60.40.1220">
    <property type="match status" value="1"/>
</dbReference>
<protein>
    <submittedName>
        <fullName evidence="6">Copper resistance protein CopC</fullName>
    </submittedName>
</protein>
<feature type="transmembrane region" description="Helical" evidence="3">
    <location>
        <begin position="179"/>
        <end position="202"/>
    </location>
</feature>
<evidence type="ECO:0000259" key="5">
    <source>
        <dbReference type="Pfam" id="PF04234"/>
    </source>
</evidence>
<dbReference type="GO" id="GO:0005507">
    <property type="term" value="F:copper ion binding"/>
    <property type="evidence" value="ECO:0007669"/>
    <property type="project" value="InterPro"/>
</dbReference>
<evidence type="ECO:0000256" key="4">
    <source>
        <dbReference type="SAM" id="SignalP"/>
    </source>
</evidence>
<sequence>MTRSASGRGTVAGGLLAALVAGLLALAPATTASAHDYLVDSTPKAGSVQTQPLDSVTLTFNDIILDLKGNGSGALMQVTGPDARHYETGCATVLDRVLSVPVSLGAGGKYLVTWQIVSADGHTVSSSIEFTYRPPAGTVASAGNAVGPPCGQLETAAPGASTGSGTGGGSTAQTSDLGIVLGIAIGIVVLALAGVLIVVLTARRRPRGE</sequence>
<name>A0A6L9XW22_9MICO</name>
<keyword evidence="3" id="KW-0812">Transmembrane</keyword>
<gene>
    <name evidence="6" type="ORF">G3T36_06390</name>
</gene>
<reference evidence="6 7" key="1">
    <citation type="journal article" date="2014" name="J. Microbiol.">
        <title>Diaminobutyricibacter tongyongensis gen. nov., sp. nov. and Homoserinibacter gongjuensis gen. nov., sp. nov. belong to the family Microbacteriaceae.</title>
        <authorList>
            <person name="Kim S.J."/>
            <person name="Ahn J.H."/>
            <person name="Weon H.Y."/>
            <person name="Hamada M."/>
            <person name="Suzuki K."/>
            <person name="Kwon S.W."/>
        </authorList>
    </citation>
    <scope>NUCLEOTIDE SEQUENCE [LARGE SCALE GENOMIC DNA]</scope>
    <source>
        <strain evidence="6 7">NBRC 108724</strain>
    </source>
</reference>
<dbReference type="EMBL" id="JAAGWY010000001">
    <property type="protein sequence ID" value="NEN05496.1"/>
    <property type="molecule type" value="Genomic_DNA"/>
</dbReference>
<keyword evidence="3" id="KW-0472">Membrane</keyword>
<dbReference type="Pfam" id="PF04234">
    <property type="entry name" value="CopC"/>
    <property type="match status" value="1"/>
</dbReference>
<accession>A0A6L9XW22</accession>
<keyword evidence="2" id="KW-0186">Copper</keyword>
<evidence type="ECO:0000313" key="7">
    <source>
        <dbReference type="Proteomes" id="UP000474967"/>
    </source>
</evidence>
<dbReference type="AlphaFoldDB" id="A0A6L9XW22"/>
<keyword evidence="3" id="KW-1133">Transmembrane helix</keyword>
<comment type="caution">
    <text evidence="6">The sequence shown here is derived from an EMBL/GenBank/DDBJ whole genome shotgun (WGS) entry which is preliminary data.</text>
</comment>
<dbReference type="Proteomes" id="UP000474967">
    <property type="component" value="Unassembled WGS sequence"/>
</dbReference>
<dbReference type="GO" id="GO:0046688">
    <property type="term" value="P:response to copper ion"/>
    <property type="evidence" value="ECO:0007669"/>
    <property type="project" value="InterPro"/>
</dbReference>
<feature type="domain" description="CopC" evidence="5">
    <location>
        <begin position="35"/>
        <end position="131"/>
    </location>
</feature>
<dbReference type="InterPro" id="IPR007348">
    <property type="entry name" value="CopC_dom"/>
</dbReference>
<keyword evidence="1 4" id="KW-0732">Signal</keyword>
<evidence type="ECO:0000256" key="2">
    <source>
        <dbReference type="ARBA" id="ARBA00023008"/>
    </source>
</evidence>
<evidence type="ECO:0000313" key="6">
    <source>
        <dbReference type="EMBL" id="NEN05496.1"/>
    </source>
</evidence>
<dbReference type="InterPro" id="IPR014755">
    <property type="entry name" value="Cu-Rt/internalin_Ig-like"/>
</dbReference>
<feature type="signal peptide" evidence="4">
    <location>
        <begin position="1"/>
        <end position="34"/>
    </location>
</feature>
<dbReference type="InterPro" id="IPR014756">
    <property type="entry name" value="Ig_E-set"/>
</dbReference>
<feature type="chain" id="PRO_5027011227" evidence="4">
    <location>
        <begin position="35"/>
        <end position="209"/>
    </location>
</feature>
<proteinExistence type="predicted"/>
<dbReference type="SUPFAM" id="SSF81296">
    <property type="entry name" value="E set domains"/>
    <property type="match status" value="1"/>
</dbReference>
<dbReference type="GO" id="GO:0042597">
    <property type="term" value="C:periplasmic space"/>
    <property type="evidence" value="ECO:0007669"/>
    <property type="project" value="InterPro"/>
</dbReference>
<organism evidence="6 7">
    <name type="scientific">Leifsonia tongyongensis</name>
    <dbReference type="NCBI Taxonomy" id="1268043"/>
    <lineage>
        <taxon>Bacteria</taxon>
        <taxon>Bacillati</taxon>
        <taxon>Actinomycetota</taxon>
        <taxon>Actinomycetes</taxon>
        <taxon>Micrococcales</taxon>
        <taxon>Microbacteriaceae</taxon>
        <taxon>Leifsonia</taxon>
    </lineage>
</organism>
<evidence type="ECO:0000256" key="3">
    <source>
        <dbReference type="SAM" id="Phobius"/>
    </source>
</evidence>
<evidence type="ECO:0000256" key="1">
    <source>
        <dbReference type="ARBA" id="ARBA00022729"/>
    </source>
</evidence>